<name>A0A0A9C4U1_ARUDO</name>
<dbReference type="EMBL" id="GBRH01226576">
    <property type="protein sequence ID" value="JAD71319.1"/>
    <property type="molecule type" value="Transcribed_RNA"/>
</dbReference>
<dbReference type="AlphaFoldDB" id="A0A0A9C4U1"/>
<sequence>MIYLQRVKMFLTRLRLLNDRDCQQLMKCRGG</sequence>
<accession>A0A0A9C4U1</accession>
<organism evidence="1">
    <name type="scientific">Arundo donax</name>
    <name type="common">Giant reed</name>
    <name type="synonym">Donax arundinaceus</name>
    <dbReference type="NCBI Taxonomy" id="35708"/>
    <lineage>
        <taxon>Eukaryota</taxon>
        <taxon>Viridiplantae</taxon>
        <taxon>Streptophyta</taxon>
        <taxon>Embryophyta</taxon>
        <taxon>Tracheophyta</taxon>
        <taxon>Spermatophyta</taxon>
        <taxon>Magnoliopsida</taxon>
        <taxon>Liliopsida</taxon>
        <taxon>Poales</taxon>
        <taxon>Poaceae</taxon>
        <taxon>PACMAD clade</taxon>
        <taxon>Arundinoideae</taxon>
        <taxon>Arundineae</taxon>
        <taxon>Arundo</taxon>
    </lineage>
</organism>
<protein>
    <submittedName>
        <fullName evidence="1">Uncharacterized protein</fullName>
    </submittedName>
</protein>
<reference evidence="1" key="1">
    <citation type="submission" date="2014-09" db="EMBL/GenBank/DDBJ databases">
        <authorList>
            <person name="Magalhaes I.L.F."/>
            <person name="Oliveira U."/>
            <person name="Santos F.R."/>
            <person name="Vidigal T.H.D.A."/>
            <person name="Brescovit A.D."/>
            <person name="Santos A.J."/>
        </authorList>
    </citation>
    <scope>NUCLEOTIDE SEQUENCE</scope>
    <source>
        <tissue evidence="1">Shoot tissue taken approximately 20 cm above the soil surface</tissue>
    </source>
</reference>
<proteinExistence type="predicted"/>
<reference evidence="1" key="2">
    <citation type="journal article" date="2015" name="Data Brief">
        <title>Shoot transcriptome of the giant reed, Arundo donax.</title>
        <authorList>
            <person name="Barrero R.A."/>
            <person name="Guerrero F.D."/>
            <person name="Moolhuijzen P."/>
            <person name="Goolsby J.A."/>
            <person name="Tidwell J."/>
            <person name="Bellgard S.E."/>
            <person name="Bellgard M.I."/>
        </authorList>
    </citation>
    <scope>NUCLEOTIDE SEQUENCE</scope>
    <source>
        <tissue evidence="1">Shoot tissue taken approximately 20 cm above the soil surface</tissue>
    </source>
</reference>
<evidence type="ECO:0000313" key="1">
    <source>
        <dbReference type="EMBL" id="JAD71319.1"/>
    </source>
</evidence>